<keyword evidence="5 6" id="KW-0472">Membrane</keyword>
<evidence type="ECO:0000256" key="5">
    <source>
        <dbReference type="ARBA" id="ARBA00023136"/>
    </source>
</evidence>
<evidence type="ECO:0000313" key="7">
    <source>
        <dbReference type="EMBL" id="MBH5386647.1"/>
    </source>
</evidence>
<dbReference type="EMBL" id="JACEGD010000008">
    <property type="protein sequence ID" value="MBH5386647.1"/>
    <property type="molecule type" value="Genomic_DNA"/>
</dbReference>
<organism evidence="7 8">
    <name type="scientific">Bradyrhizobium diversitatis</name>
    <dbReference type="NCBI Taxonomy" id="2755406"/>
    <lineage>
        <taxon>Bacteria</taxon>
        <taxon>Pseudomonadati</taxon>
        <taxon>Pseudomonadota</taxon>
        <taxon>Alphaproteobacteria</taxon>
        <taxon>Hyphomicrobiales</taxon>
        <taxon>Nitrobacteraceae</taxon>
        <taxon>Bradyrhizobium</taxon>
    </lineage>
</organism>
<proteinExistence type="predicted"/>
<feature type="transmembrane region" description="Helical" evidence="6">
    <location>
        <begin position="257"/>
        <end position="281"/>
    </location>
</feature>
<dbReference type="Proteomes" id="UP001194539">
    <property type="component" value="Unassembled WGS sequence"/>
</dbReference>
<keyword evidence="2" id="KW-1003">Cell membrane</keyword>
<protein>
    <submittedName>
        <fullName evidence="7">Branched-chain amino acid ABC transporter permease</fullName>
    </submittedName>
</protein>
<feature type="transmembrane region" description="Helical" evidence="6">
    <location>
        <begin position="18"/>
        <end position="35"/>
    </location>
</feature>
<name>A0ABS0P063_9BRAD</name>
<dbReference type="Pfam" id="PF02653">
    <property type="entry name" value="BPD_transp_2"/>
    <property type="match status" value="1"/>
</dbReference>
<evidence type="ECO:0000256" key="1">
    <source>
        <dbReference type="ARBA" id="ARBA00004651"/>
    </source>
</evidence>
<evidence type="ECO:0000256" key="3">
    <source>
        <dbReference type="ARBA" id="ARBA00022692"/>
    </source>
</evidence>
<gene>
    <name evidence="7" type="ORF">H1B27_10165</name>
</gene>
<keyword evidence="4 6" id="KW-1133">Transmembrane helix</keyword>
<keyword evidence="3 6" id="KW-0812">Transmembrane</keyword>
<accession>A0ABS0P063</accession>
<dbReference type="InterPro" id="IPR043428">
    <property type="entry name" value="LivM-like"/>
</dbReference>
<reference evidence="7 8" key="1">
    <citation type="submission" date="2020-07" db="EMBL/GenBank/DDBJ databases">
        <title>Bradyrhizobium diversity isolated from nodules of indigenous legumes of Western Australia.</title>
        <authorList>
            <person name="Klepa M.S."/>
        </authorList>
    </citation>
    <scope>NUCLEOTIDE SEQUENCE [LARGE SCALE GENOMIC DNA]</scope>
    <source>
        <strain evidence="7 8">CNPSo 4019</strain>
    </source>
</reference>
<comment type="subcellular location">
    <subcellularLocation>
        <location evidence="1">Cell membrane</location>
        <topology evidence="1">Multi-pass membrane protein</topology>
    </subcellularLocation>
</comment>
<feature type="transmembrane region" description="Helical" evidence="6">
    <location>
        <begin position="293"/>
        <end position="312"/>
    </location>
</feature>
<dbReference type="PANTHER" id="PTHR30482:SF17">
    <property type="entry name" value="ABC TRANSPORTER ATP-BINDING PROTEIN"/>
    <property type="match status" value="1"/>
</dbReference>
<sequence length="340" mass="35607">MTGRSRNTSFLVEQSRSGLAELAVWTILLLAMFLAPGRHQLLSEIAIVALFVLSLDLIMGYAGIVSLGQAAFFGVGAYSAGLVAIYVTSDPVIGLLVSAAAAGLVGFATSFLVLRGSDLTRLMVTIGVTSLLGEIANKATGITGGADGLQGISIGPLLGLIPFDLYGTTAYGYSLAILFLGIVLARRIVGSSFGLSLRAIRDNQLRASAVGIPVNARLVAIYTISSVYAGVAGALMAQTTQFVSLDVFDFHRSADALLMLVIGGTGYLYGGIIGAGVFKLIQSVLSDATPQYWHFWLGLLLVVLVQVGRTRVIRSIANLLGLGPRQISPQANDAKMSQPR</sequence>
<keyword evidence="8" id="KW-1185">Reference proteome</keyword>
<feature type="transmembrane region" description="Helical" evidence="6">
    <location>
        <begin position="93"/>
        <end position="114"/>
    </location>
</feature>
<feature type="transmembrane region" description="Helical" evidence="6">
    <location>
        <begin position="219"/>
        <end position="237"/>
    </location>
</feature>
<dbReference type="CDD" id="cd06581">
    <property type="entry name" value="TM_PBP1_LivM_like"/>
    <property type="match status" value="1"/>
</dbReference>
<evidence type="ECO:0000256" key="6">
    <source>
        <dbReference type="SAM" id="Phobius"/>
    </source>
</evidence>
<evidence type="ECO:0000313" key="8">
    <source>
        <dbReference type="Proteomes" id="UP001194539"/>
    </source>
</evidence>
<dbReference type="PANTHER" id="PTHR30482">
    <property type="entry name" value="HIGH-AFFINITY BRANCHED-CHAIN AMINO ACID TRANSPORT SYSTEM PERMEASE"/>
    <property type="match status" value="1"/>
</dbReference>
<dbReference type="InterPro" id="IPR001851">
    <property type="entry name" value="ABC_transp_permease"/>
</dbReference>
<evidence type="ECO:0000256" key="4">
    <source>
        <dbReference type="ARBA" id="ARBA00022989"/>
    </source>
</evidence>
<comment type="caution">
    <text evidence="7">The sequence shown here is derived from an EMBL/GenBank/DDBJ whole genome shotgun (WGS) entry which is preliminary data.</text>
</comment>
<evidence type="ECO:0000256" key="2">
    <source>
        <dbReference type="ARBA" id="ARBA00022475"/>
    </source>
</evidence>
<feature type="transmembrane region" description="Helical" evidence="6">
    <location>
        <begin position="170"/>
        <end position="189"/>
    </location>
</feature>